<keyword evidence="3" id="KW-1185">Reference proteome</keyword>
<proteinExistence type="predicted"/>
<dbReference type="OrthoDB" id="124611at2759"/>
<dbReference type="AlphaFoldDB" id="A0A8K1CAJ9"/>
<evidence type="ECO:0000313" key="3">
    <source>
        <dbReference type="Proteomes" id="UP000794436"/>
    </source>
</evidence>
<protein>
    <submittedName>
        <fullName evidence="2">Uncharacterized protein</fullName>
    </submittedName>
</protein>
<dbReference type="Proteomes" id="UP000794436">
    <property type="component" value="Unassembled WGS sequence"/>
</dbReference>
<reference evidence="2" key="1">
    <citation type="submission" date="2019-03" db="EMBL/GenBank/DDBJ databases">
        <title>Long read genome sequence of the mycoparasitic Pythium oligandrum ATCC 38472 isolated from sugarbeet rhizosphere.</title>
        <authorList>
            <person name="Gaulin E."/>
        </authorList>
    </citation>
    <scope>NUCLEOTIDE SEQUENCE</scope>
    <source>
        <strain evidence="2">ATCC 38472_TT</strain>
    </source>
</reference>
<sequence>MPSKTSSPRHSRLSYLVNSTSMIPSVMTLRVEVHYMRVILGTLVALAFVSSIVLVFHHGVEIEARDYASEGKLIDDYNSYSSIVVSAFGRPLELFIELVVQLFVLRFASSSILQPETPWHIRGGVVCSAAALAYLVNNGFNALNAQLRPPDIQPVISAADLSVAMNNNDSWDTDEITNVSRVVSEATPGNPISNTVLRNLVSLASGRKTVGEGLKKDSSSNKTYEFEVQNLRKIYSFTVGRLEWKLEDLSKTFSAKCNVQDGAKCAGLQHLLSEKTSRLVASADDLPLGLLAPFPFDDNAIQRILALVRIQEPSASAMTTTSGMYEVASGDILFPRNVDSMTSDASVRLDGSLCVRWVKDRLHSVLNNHFYIEHTLQPAYTAAMLFLFQDATTKVVLTLSNNRESLKFSQNIQRMAVRLSIPPINMILSLVGCVLCGLGVFGALLYPAFTTKDPLQDIDSAHVIAHVMLDESKFPPLILRRHLVDLLDDHSKRSEVEAFVIQALALAPQEYHDGKARIHFGIEQRETRDSSNSLVVDLE</sequence>
<keyword evidence="1" id="KW-0812">Transmembrane</keyword>
<comment type="caution">
    <text evidence="2">The sequence shown here is derived from an EMBL/GenBank/DDBJ whole genome shotgun (WGS) entry which is preliminary data.</text>
</comment>
<dbReference type="EMBL" id="SPLM01000110">
    <property type="protein sequence ID" value="TMW58917.1"/>
    <property type="molecule type" value="Genomic_DNA"/>
</dbReference>
<organism evidence="2 3">
    <name type="scientific">Pythium oligandrum</name>
    <name type="common">Mycoparasitic fungus</name>
    <dbReference type="NCBI Taxonomy" id="41045"/>
    <lineage>
        <taxon>Eukaryota</taxon>
        <taxon>Sar</taxon>
        <taxon>Stramenopiles</taxon>
        <taxon>Oomycota</taxon>
        <taxon>Peronosporomycetes</taxon>
        <taxon>Pythiales</taxon>
        <taxon>Pythiaceae</taxon>
        <taxon>Pythium</taxon>
    </lineage>
</organism>
<accession>A0A8K1CAJ9</accession>
<evidence type="ECO:0000256" key="1">
    <source>
        <dbReference type="SAM" id="Phobius"/>
    </source>
</evidence>
<name>A0A8K1CAJ9_PYTOL</name>
<feature type="transmembrane region" description="Helical" evidence="1">
    <location>
        <begin position="424"/>
        <end position="446"/>
    </location>
</feature>
<evidence type="ECO:0000313" key="2">
    <source>
        <dbReference type="EMBL" id="TMW58917.1"/>
    </source>
</evidence>
<keyword evidence="1" id="KW-0472">Membrane</keyword>
<keyword evidence="1" id="KW-1133">Transmembrane helix</keyword>
<feature type="transmembrane region" description="Helical" evidence="1">
    <location>
        <begin position="35"/>
        <end position="56"/>
    </location>
</feature>
<gene>
    <name evidence="2" type="ORF">Poli38472_007062</name>
</gene>